<dbReference type="Pfam" id="PF00186">
    <property type="entry name" value="DHFR_1"/>
    <property type="match status" value="1"/>
</dbReference>
<evidence type="ECO:0000313" key="9">
    <source>
        <dbReference type="EMBL" id="MDQ0480544.1"/>
    </source>
</evidence>
<dbReference type="RefSeq" id="WP_307356584.1">
    <property type="nucleotide sequence ID" value="NZ_BAAACJ010000010.1"/>
</dbReference>
<dbReference type="EC" id="1.5.1.3" evidence="3 7"/>
<dbReference type="InterPro" id="IPR001796">
    <property type="entry name" value="DHFR_dom"/>
</dbReference>
<comment type="function">
    <text evidence="7">Key enzyme in folate metabolism. Catalyzes an essential reaction for de novo glycine and purine synthesis, and for DNA precursor synthesis.</text>
</comment>
<keyword evidence="4 7" id="KW-0554">One-carbon metabolism</keyword>
<dbReference type="PANTHER" id="PTHR48069">
    <property type="entry name" value="DIHYDROFOLATE REDUCTASE"/>
    <property type="match status" value="1"/>
</dbReference>
<protein>
    <recommendedName>
        <fullName evidence="3 7">Dihydrofolate reductase</fullName>
        <ecNumber evidence="3 7">1.5.1.3</ecNumber>
    </recommendedName>
</protein>
<keyword evidence="10" id="KW-1185">Reference proteome</keyword>
<keyword evidence="6 7" id="KW-0560">Oxidoreductase</keyword>
<proteinExistence type="inferred from homology"/>
<dbReference type="EMBL" id="JAUSWN010000022">
    <property type="protein sequence ID" value="MDQ0480544.1"/>
    <property type="molecule type" value="Genomic_DNA"/>
</dbReference>
<comment type="similarity">
    <text evidence="2 7">Belongs to the dihydrofolate reductase family.</text>
</comment>
<comment type="caution">
    <text evidence="9">The sequence shown here is derived from an EMBL/GenBank/DDBJ whole genome shotgun (WGS) entry which is preliminary data.</text>
</comment>
<dbReference type="InterPro" id="IPR024072">
    <property type="entry name" value="DHFR-like_dom_sf"/>
</dbReference>
<accession>A0ABU0JTW9</accession>
<reference evidence="9 10" key="1">
    <citation type="submission" date="2023-07" db="EMBL/GenBank/DDBJ databases">
        <title>Genomic Encyclopedia of Type Strains, Phase IV (KMG-IV): sequencing the most valuable type-strain genomes for metagenomic binning, comparative biology and taxonomic classification.</title>
        <authorList>
            <person name="Goeker M."/>
        </authorList>
    </citation>
    <scope>NUCLEOTIDE SEQUENCE [LARGE SCALE GENOMIC DNA]</scope>
    <source>
        <strain evidence="9 10">DSM 1400</strain>
    </source>
</reference>
<dbReference type="PANTHER" id="PTHR48069:SF3">
    <property type="entry name" value="DIHYDROFOLATE REDUCTASE"/>
    <property type="match status" value="1"/>
</dbReference>
<gene>
    <name evidence="9" type="ORF">QOZ93_002292</name>
</gene>
<evidence type="ECO:0000256" key="1">
    <source>
        <dbReference type="ARBA" id="ARBA00004903"/>
    </source>
</evidence>
<evidence type="ECO:0000256" key="4">
    <source>
        <dbReference type="ARBA" id="ARBA00022563"/>
    </source>
</evidence>
<dbReference type="InterPro" id="IPR012259">
    <property type="entry name" value="DHFR"/>
</dbReference>
<dbReference type="PRINTS" id="PR00070">
    <property type="entry name" value="DHFR"/>
</dbReference>
<organism evidence="9 10">
    <name type="scientific">Hathewaya limosa</name>
    <name type="common">Clostridium limosum</name>
    <dbReference type="NCBI Taxonomy" id="1536"/>
    <lineage>
        <taxon>Bacteria</taxon>
        <taxon>Bacillati</taxon>
        <taxon>Bacillota</taxon>
        <taxon>Clostridia</taxon>
        <taxon>Eubacteriales</taxon>
        <taxon>Clostridiaceae</taxon>
        <taxon>Hathewaya</taxon>
    </lineage>
</organism>
<evidence type="ECO:0000256" key="6">
    <source>
        <dbReference type="ARBA" id="ARBA00023002"/>
    </source>
</evidence>
<dbReference type="Gene3D" id="3.40.430.10">
    <property type="entry name" value="Dihydrofolate Reductase, subunit A"/>
    <property type="match status" value="1"/>
</dbReference>
<dbReference type="PIRSF" id="PIRSF000194">
    <property type="entry name" value="DHFR"/>
    <property type="match status" value="1"/>
</dbReference>
<comment type="catalytic activity">
    <reaction evidence="7">
        <text>(6S)-5,6,7,8-tetrahydrofolate + NADP(+) = 7,8-dihydrofolate + NADPH + H(+)</text>
        <dbReference type="Rhea" id="RHEA:15009"/>
        <dbReference type="ChEBI" id="CHEBI:15378"/>
        <dbReference type="ChEBI" id="CHEBI:57451"/>
        <dbReference type="ChEBI" id="CHEBI:57453"/>
        <dbReference type="ChEBI" id="CHEBI:57783"/>
        <dbReference type="ChEBI" id="CHEBI:58349"/>
        <dbReference type="EC" id="1.5.1.3"/>
    </reaction>
</comment>
<dbReference type="Proteomes" id="UP001224418">
    <property type="component" value="Unassembled WGS sequence"/>
</dbReference>
<dbReference type="GO" id="GO:0004146">
    <property type="term" value="F:dihydrofolate reductase activity"/>
    <property type="evidence" value="ECO:0007669"/>
    <property type="project" value="UniProtKB-EC"/>
</dbReference>
<evidence type="ECO:0000256" key="3">
    <source>
        <dbReference type="ARBA" id="ARBA00012856"/>
    </source>
</evidence>
<evidence type="ECO:0000256" key="2">
    <source>
        <dbReference type="ARBA" id="ARBA00009539"/>
    </source>
</evidence>
<evidence type="ECO:0000313" key="10">
    <source>
        <dbReference type="Proteomes" id="UP001224418"/>
    </source>
</evidence>
<dbReference type="PROSITE" id="PS51330">
    <property type="entry name" value="DHFR_2"/>
    <property type="match status" value="1"/>
</dbReference>
<comment type="pathway">
    <text evidence="1 7">Cofactor biosynthesis; tetrahydrofolate biosynthesis; 5,6,7,8-tetrahydrofolate from 7,8-dihydrofolate: step 1/1.</text>
</comment>
<name>A0ABU0JTW9_HATLI</name>
<feature type="domain" description="DHFR" evidence="8">
    <location>
        <begin position="1"/>
        <end position="161"/>
    </location>
</feature>
<evidence type="ECO:0000259" key="8">
    <source>
        <dbReference type="PROSITE" id="PS51330"/>
    </source>
</evidence>
<keyword evidence="5 7" id="KW-0521">NADP</keyword>
<evidence type="ECO:0000256" key="5">
    <source>
        <dbReference type="ARBA" id="ARBA00022857"/>
    </source>
</evidence>
<dbReference type="SUPFAM" id="SSF53597">
    <property type="entry name" value="Dihydrofolate reductase-like"/>
    <property type="match status" value="1"/>
</dbReference>
<evidence type="ECO:0000256" key="7">
    <source>
        <dbReference type="PIRNR" id="PIRNR000194"/>
    </source>
</evidence>
<dbReference type="CDD" id="cd00209">
    <property type="entry name" value="DHFR"/>
    <property type="match status" value="1"/>
</dbReference>
<sequence>MLSIIVAIGNNNVIGRDNSLIWHLPNDLKHFKSITMNKKIIMGRKTFESLPGILKNREHVVITNNSDYKFENKDVKILHSIKDLSSLIEDSEEHFVIGGGEIYKTLLPFCKKLYITRIYEDFTGDTFFPEISNEDWILTNEIDGIKDEKNIYNYKYLIYTKVSNK</sequence>